<dbReference type="Pfam" id="PF00017">
    <property type="entry name" value="SH2"/>
    <property type="match status" value="1"/>
</dbReference>
<reference evidence="8" key="1">
    <citation type="thesis" date="2020" institute="ProQuest LLC" country="789 East Eisenhower Parkway, Ann Arbor, MI, USA">
        <title>Comparative Genomics and Chromosome Evolution.</title>
        <authorList>
            <person name="Mudd A.B."/>
        </authorList>
    </citation>
    <scope>NUCLEOTIDE SEQUENCE</scope>
    <source>
        <strain evidence="8">Female2</strain>
        <tissue evidence="8">Blood</tissue>
    </source>
</reference>
<dbReference type="Gene3D" id="3.30.505.10">
    <property type="entry name" value="SH2 domain"/>
    <property type="match status" value="1"/>
</dbReference>
<organism evidence="8 9">
    <name type="scientific">Hymenochirus boettgeri</name>
    <name type="common">Congo dwarf clawed frog</name>
    <dbReference type="NCBI Taxonomy" id="247094"/>
    <lineage>
        <taxon>Eukaryota</taxon>
        <taxon>Metazoa</taxon>
        <taxon>Chordata</taxon>
        <taxon>Craniata</taxon>
        <taxon>Vertebrata</taxon>
        <taxon>Euteleostomi</taxon>
        <taxon>Amphibia</taxon>
        <taxon>Batrachia</taxon>
        <taxon>Anura</taxon>
        <taxon>Pipoidea</taxon>
        <taxon>Pipidae</taxon>
        <taxon>Pipinae</taxon>
        <taxon>Hymenochirus</taxon>
    </lineage>
</organism>
<dbReference type="AlphaFoldDB" id="A0A8T2K817"/>
<keyword evidence="3 5" id="KW-0727">SH2 domain</keyword>
<keyword evidence="9" id="KW-1185">Reference proteome</keyword>
<keyword evidence="1" id="KW-0399">Innate immunity</keyword>
<dbReference type="GO" id="GO:0045087">
    <property type="term" value="P:innate immune response"/>
    <property type="evidence" value="ECO:0007669"/>
    <property type="project" value="UniProtKB-KW"/>
</dbReference>
<dbReference type="InterPro" id="IPR000980">
    <property type="entry name" value="SH2"/>
</dbReference>
<dbReference type="PANTHER" id="PTHR46051">
    <property type="entry name" value="SH2 DOMAIN-CONTAINING PROTEIN"/>
    <property type="match status" value="1"/>
</dbReference>
<feature type="domain" description="SH2" evidence="7">
    <location>
        <begin position="5"/>
        <end position="69"/>
    </location>
</feature>
<evidence type="ECO:0000256" key="6">
    <source>
        <dbReference type="SAM" id="Phobius"/>
    </source>
</evidence>
<keyword evidence="6" id="KW-0812">Transmembrane</keyword>
<sequence>MDLLCYHGKISKLEGENLLVNHGKNGSYLLRDSETVAGAFCLCLLFGRLIYTYRIFQDRNGFYKIQVNR</sequence>
<evidence type="ECO:0000256" key="3">
    <source>
        <dbReference type="ARBA" id="ARBA00022999"/>
    </source>
</evidence>
<keyword evidence="4" id="KW-1064">Adaptive immunity</keyword>
<evidence type="ECO:0000313" key="9">
    <source>
        <dbReference type="Proteomes" id="UP000812440"/>
    </source>
</evidence>
<proteinExistence type="predicted"/>
<dbReference type="SMART" id="SM00252">
    <property type="entry name" value="SH2"/>
    <property type="match status" value="1"/>
</dbReference>
<evidence type="ECO:0000256" key="2">
    <source>
        <dbReference type="ARBA" id="ARBA00022859"/>
    </source>
</evidence>
<evidence type="ECO:0000313" key="8">
    <source>
        <dbReference type="EMBL" id="KAG8451984.1"/>
    </source>
</evidence>
<evidence type="ECO:0000259" key="7">
    <source>
        <dbReference type="PROSITE" id="PS50001"/>
    </source>
</evidence>
<keyword evidence="2" id="KW-0391">Immunity</keyword>
<dbReference type="OrthoDB" id="10053436at2759"/>
<dbReference type="InterPro" id="IPR036860">
    <property type="entry name" value="SH2_dom_sf"/>
</dbReference>
<evidence type="ECO:0000256" key="5">
    <source>
        <dbReference type="PROSITE-ProRule" id="PRU00191"/>
    </source>
</evidence>
<gene>
    <name evidence="8" type="ORF">GDO86_003970</name>
</gene>
<feature type="transmembrane region" description="Helical" evidence="6">
    <location>
        <begin position="36"/>
        <end position="56"/>
    </location>
</feature>
<dbReference type="PROSITE" id="PS50001">
    <property type="entry name" value="SH2"/>
    <property type="match status" value="1"/>
</dbReference>
<dbReference type="Proteomes" id="UP000812440">
    <property type="component" value="Chromosome 2"/>
</dbReference>
<comment type="caution">
    <text evidence="8">The sequence shown here is derived from an EMBL/GenBank/DDBJ whole genome shotgun (WGS) entry which is preliminary data.</text>
</comment>
<dbReference type="SUPFAM" id="SSF55550">
    <property type="entry name" value="SH2 domain"/>
    <property type="match status" value="1"/>
</dbReference>
<dbReference type="GO" id="GO:0050776">
    <property type="term" value="P:regulation of immune response"/>
    <property type="evidence" value="ECO:0007669"/>
    <property type="project" value="TreeGrafter"/>
</dbReference>
<keyword evidence="6" id="KW-0472">Membrane</keyword>
<protein>
    <recommendedName>
        <fullName evidence="7">SH2 domain-containing protein</fullName>
    </recommendedName>
</protein>
<dbReference type="PANTHER" id="PTHR46051:SF1">
    <property type="entry name" value="INOSITOL POLYPHOSPHATE-RELATED PHOSPHATASE DOMAIN-CONTAINING PROTEIN"/>
    <property type="match status" value="1"/>
</dbReference>
<dbReference type="GO" id="GO:0009966">
    <property type="term" value="P:regulation of signal transduction"/>
    <property type="evidence" value="ECO:0007669"/>
    <property type="project" value="TreeGrafter"/>
</dbReference>
<dbReference type="GO" id="GO:0002250">
    <property type="term" value="P:adaptive immune response"/>
    <property type="evidence" value="ECO:0007669"/>
    <property type="project" value="UniProtKB-KW"/>
</dbReference>
<dbReference type="EMBL" id="JAACNH010000002">
    <property type="protein sequence ID" value="KAG8451984.1"/>
    <property type="molecule type" value="Genomic_DNA"/>
</dbReference>
<evidence type="ECO:0000256" key="1">
    <source>
        <dbReference type="ARBA" id="ARBA00022588"/>
    </source>
</evidence>
<name>A0A8T2K817_9PIPI</name>
<evidence type="ECO:0000256" key="4">
    <source>
        <dbReference type="ARBA" id="ARBA00023130"/>
    </source>
</evidence>
<keyword evidence="6" id="KW-1133">Transmembrane helix</keyword>
<accession>A0A8T2K817</accession>